<evidence type="ECO:0000256" key="5">
    <source>
        <dbReference type="SAM" id="Phobius"/>
    </source>
</evidence>
<accession>A0A4V1IY73</accession>
<dbReference type="GO" id="GO:0005262">
    <property type="term" value="F:calcium channel activity"/>
    <property type="evidence" value="ECO:0007669"/>
    <property type="project" value="TreeGrafter"/>
</dbReference>
<keyword evidence="8" id="KW-1185">Reference proteome</keyword>
<dbReference type="InterPro" id="IPR006685">
    <property type="entry name" value="MscS_channel_2nd"/>
</dbReference>
<evidence type="ECO:0000256" key="3">
    <source>
        <dbReference type="ARBA" id="ARBA00022989"/>
    </source>
</evidence>
<feature type="domain" description="Mechanosensitive ion channel MscS" evidence="6">
    <location>
        <begin position="89"/>
        <end position="149"/>
    </location>
</feature>
<feature type="transmembrane region" description="Helical" evidence="5">
    <location>
        <begin position="62"/>
        <end position="86"/>
    </location>
</feature>
<evidence type="ECO:0000259" key="6">
    <source>
        <dbReference type="Pfam" id="PF00924"/>
    </source>
</evidence>
<organism evidence="7 8">
    <name type="scientific">Piptocephalis cylindrospora</name>
    <dbReference type="NCBI Taxonomy" id="1907219"/>
    <lineage>
        <taxon>Eukaryota</taxon>
        <taxon>Fungi</taxon>
        <taxon>Fungi incertae sedis</taxon>
        <taxon>Zoopagomycota</taxon>
        <taxon>Zoopagomycotina</taxon>
        <taxon>Zoopagomycetes</taxon>
        <taxon>Zoopagales</taxon>
        <taxon>Piptocephalidaceae</taxon>
        <taxon>Piptocephalis</taxon>
    </lineage>
</organism>
<dbReference type="PANTHER" id="PTHR31323">
    <property type="entry name" value="MECHANOSENSITIVE ION CHANNEL PROTEIN MSY2"/>
    <property type="match status" value="1"/>
</dbReference>
<evidence type="ECO:0000256" key="1">
    <source>
        <dbReference type="ARBA" id="ARBA00004370"/>
    </source>
</evidence>
<dbReference type="InterPro" id="IPR010920">
    <property type="entry name" value="LSM_dom_sf"/>
</dbReference>
<dbReference type="InterPro" id="IPR023408">
    <property type="entry name" value="MscS_beta-dom_sf"/>
</dbReference>
<keyword evidence="4 5" id="KW-0472">Membrane</keyword>
<keyword evidence="3 5" id="KW-1133">Transmembrane helix</keyword>
<dbReference type="EMBL" id="KZ987991">
    <property type="protein sequence ID" value="RKP13559.1"/>
    <property type="molecule type" value="Genomic_DNA"/>
</dbReference>
<name>A0A4V1IY73_9FUNG</name>
<comment type="subcellular location">
    <subcellularLocation>
        <location evidence="1">Membrane</location>
    </subcellularLocation>
</comment>
<dbReference type="AlphaFoldDB" id="A0A4V1IY73"/>
<feature type="non-terminal residue" evidence="7">
    <location>
        <position position="1"/>
    </location>
</feature>
<feature type="transmembrane region" description="Helical" evidence="5">
    <location>
        <begin position="32"/>
        <end position="55"/>
    </location>
</feature>
<dbReference type="OrthoDB" id="544685at2759"/>
<dbReference type="SUPFAM" id="SSF50182">
    <property type="entry name" value="Sm-like ribonucleoproteins"/>
    <property type="match status" value="1"/>
</dbReference>
<gene>
    <name evidence="7" type="ORF">BJ684DRAFT_6472</name>
</gene>
<dbReference type="PANTHER" id="PTHR31323:SF1">
    <property type="entry name" value="MECHANOSENSITIVE ION CHANNEL PROTEIN"/>
    <property type="match status" value="1"/>
</dbReference>
<dbReference type="Gene3D" id="2.30.30.60">
    <property type="match status" value="1"/>
</dbReference>
<keyword evidence="2 5" id="KW-0812">Transmembrane</keyword>
<evidence type="ECO:0000313" key="7">
    <source>
        <dbReference type="EMBL" id="RKP13559.1"/>
    </source>
</evidence>
<dbReference type="Proteomes" id="UP000267251">
    <property type="component" value="Unassembled WGS sequence"/>
</dbReference>
<dbReference type="Pfam" id="PF00924">
    <property type="entry name" value="MS_channel_2nd"/>
    <property type="match status" value="1"/>
</dbReference>
<sequence>GGLTLHETMYAMEALYRERRTLMRSMHDLDNAVGRLDSILLVVVGIIDVLIGIAYTNVTASAYLASAGSFLLALSFMMGSTAQAVFESCVLVFLHHPFDVGDTVEVEGERLRVREMYLLHTVFSRLPSNSSMTYPNHLLLKTSITNHRRSGDLVEMVTVDVAWGTPTRLIQALEGRMRSYVRNRRRDFLGEGFVLAIHELWKGHRLTLRIILPYRGNWHDGLAILKRKTGFHLALREVMDDLGIQYTTPIFRVQDT</sequence>
<proteinExistence type="predicted"/>
<reference evidence="8" key="1">
    <citation type="journal article" date="2018" name="Nat. Microbiol.">
        <title>Leveraging single-cell genomics to expand the fungal tree of life.</title>
        <authorList>
            <person name="Ahrendt S.R."/>
            <person name="Quandt C.A."/>
            <person name="Ciobanu D."/>
            <person name="Clum A."/>
            <person name="Salamov A."/>
            <person name="Andreopoulos B."/>
            <person name="Cheng J.F."/>
            <person name="Woyke T."/>
            <person name="Pelin A."/>
            <person name="Henrissat B."/>
            <person name="Reynolds N.K."/>
            <person name="Benny G.L."/>
            <person name="Smith M.E."/>
            <person name="James T.Y."/>
            <person name="Grigoriev I.V."/>
        </authorList>
    </citation>
    <scope>NUCLEOTIDE SEQUENCE [LARGE SCALE GENOMIC DNA]</scope>
</reference>
<feature type="non-terminal residue" evidence="7">
    <location>
        <position position="256"/>
    </location>
</feature>
<protein>
    <recommendedName>
        <fullName evidence="6">Mechanosensitive ion channel MscS domain-containing protein</fullName>
    </recommendedName>
</protein>
<evidence type="ECO:0000313" key="8">
    <source>
        <dbReference type="Proteomes" id="UP000267251"/>
    </source>
</evidence>
<evidence type="ECO:0000256" key="4">
    <source>
        <dbReference type="ARBA" id="ARBA00023136"/>
    </source>
</evidence>
<evidence type="ECO:0000256" key="2">
    <source>
        <dbReference type="ARBA" id="ARBA00022692"/>
    </source>
</evidence>
<dbReference type="GO" id="GO:0016020">
    <property type="term" value="C:membrane"/>
    <property type="evidence" value="ECO:0007669"/>
    <property type="project" value="UniProtKB-SubCell"/>
</dbReference>
<dbReference type="GO" id="GO:0006874">
    <property type="term" value="P:intracellular calcium ion homeostasis"/>
    <property type="evidence" value="ECO:0007669"/>
    <property type="project" value="TreeGrafter"/>
</dbReference>